<feature type="region of interest" description="Disordered" evidence="1">
    <location>
        <begin position="1"/>
        <end position="20"/>
    </location>
</feature>
<name>A0AAW0BYB9_9AGAR</name>
<accession>A0AAW0BYB9</accession>
<keyword evidence="3" id="KW-1185">Reference proteome</keyword>
<dbReference type="AlphaFoldDB" id="A0AAW0BYB9"/>
<comment type="caution">
    <text evidence="2">The sequence shown here is derived from an EMBL/GenBank/DDBJ whole genome shotgun (WGS) entry which is preliminary data.</text>
</comment>
<dbReference type="EMBL" id="JAYKXP010000067">
    <property type="protein sequence ID" value="KAK7032132.1"/>
    <property type="molecule type" value="Genomic_DNA"/>
</dbReference>
<sequence>MSPVATQTSSSPSHAILESTMNDSGLPRPLLVVGLSLTILYMVAPHTFNWFHPCQSVDVLQELITNIKKMIRDNNSIAKRNFILRDHAAGFRTRLREFEDKVNEFKQHIRDEPSRDKVLAWAMFKWKLVKRVDECYAGLRKLEGEIQTIVDSAAKA</sequence>
<reference evidence="2 3" key="1">
    <citation type="submission" date="2024-01" db="EMBL/GenBank/DDBJ databases">
        <title>A draft genome for a cacao thread blight-causing isolate of Paramarasmius palmivorus.</title>
        <authorList>
            <person name="Baruah I.K."/>
            <person name="Bukari Y."/>
            <person name="Amoako-Attah I."/>
            <person name="Meinhardt L.W."/>
            <person name="Bailey B.A."/>
            <person name="Cohen S.P."/>
        </authorList>
    </citation>
    <scope>NUCLEOTIDE SEQUENCE [LARGE SCALE GENOMIC DNA]</scope>
    <source>
        <strain evidence="2 3">GH-12</strain>
    </source>
</reference>
<evidence type="ECO:0000313" key="2">
    <source>
        <dbReference type="EMBL" id="KAK7032132.1"/>
    </source>
</evidence>
<gene>
    <name evidence="2" type="ORF">VNI00_013306</name>
</gene>
<proteinExistence type="predicted"/>
<protein>
    <submittedName>
        <fullName evidence="2">Uncharacterized protein</fullName>
    </submittedName>
</protein>
<dbReference type="Proteomes" id="UP001383192">
    <property type="component" value="Unassembled WGS sequence"/>
</dbReference>
<organism evidence="2 3">
    <name type="scientific">Paramarasmius palmivorus</name>
    <dbReference type="NCBI Taxonomy" id="297713"/>
    <lineage>
        <taxon>Eukaryota</taxon>
        <taxon>Fungi</taxon>
        <taxon>Dikarya</taxon>
        <taxon>Basidiomycota</taxon>
        <taxon>Agaricomycotina</taxon>
        <taxon>Agaricomycetes</taxon>
        <taxon>Agaricomycetidae</taxon>
        <taxon>Agaricales</taxon>
        <taxon>Marasmiineae</taxon>
        <taxon>Marasmiaceae</taxon>
        <taxon>Paramarasmius</taxon>
    </lineage>
</organism>
<evidence type="ECO:0000256" key="1">
    <source>
        <dbReference type="SAM" id="MobiDB-lite"/>
    </source>
</evidence>
<evidence type="ECO:0000313" key="3">
    <source>
        <dbReference type="Proteomes" id="UP001383192"/>
    </source>
</evidence>